<evidence type="ECO:0000313" key="2">
    <source>
        <dbReference type="Proteomes" id="UP000826195"/>
    </source>
</evidence>
<reference evidence="1 2" key="1">
    <citation type="journal article" date="2021" name="J. Hered.">
        <title>A chromosome-level genome assembly of the parasitoid wasp, Cotesia glomerata (Hymenoptera: Braconidae).</title>
        <authorList>
            <person name="Pinto B.J."/>
            <person name="Weis J.J."/>
            <person name="Gamble T."/>
            <person name="Ode P.J."/>
            <person name="Paul R."/>
            <person name="Zaspel J.M."/>
        </authorList>
    </citation>
    <scope>NUCLEOTIDE SEQUENCE [LARGE SCALE GENOMIC DNA]</scope>
    <source>
        <strain evidence="1">CgM1</strain>
    </source>
</reference>
<evidence type="ECO:0000313" key="1">
    <source>
        <dbReference type="EMBL" id="KAH0535448.1"/>
    </source>
</evidence>
<accession>A0AAV7HW88</accession>
<keyword evidence="2" id="KW-1185">Reference proteome</keyword>
<proteinExistence type="predicted"/>
<comment type="caution">
    <text evidence="1">The sequence shown here is derived from an EMBL/GenBank/DDBJ whole genome shotgun (WGS) entry which is preliminary data.</text>
</comment>
<protein>
    <submittedName>
        <fullName evidence="1">Uncharacterized protein</fullName>
    </submittedName>
</protein>
<dbReference type="AlphaFoldDB" id="A0AAV7HW88"/>
<organism evidence="1 2">
    <name type="scientific">Cotesia glomerata</name>
    <name type="common">Lepidopteran parasitic wasp</name>
    <name type="synonym">Apanteles glomeratus</name>
    <dbReference type="NCBI Taxonomy" id="32391"/>
    <lineage>
        <taxon>Eukaryota</taxon>
        <taxon>Metazoa</taxon>
        <taxon>Ecdysozoa</taxon>
        <taxon>Arthropoda</taxon>
        <taxon>Hexapoda</taxon>
        <taxon>Insecta</taxon>
        <taxon>Pterygota</taxon>
        <taxon>Neoptera</taxon>
        <taxon>Endopterygota</taxon>
        <taxon>Hymenoptera</taxon>
        <taxon>Apocrita</taxon>
        <taxon>Ichneumonoidea</taxon>
        <taxon>Braconidae</taxon>
        <taxon>Microgastrinae</taxon>
        <taxon>Cotesia</taxon>
    </lineage>
</organism>
<gene>
    <name evidence="1" type="ORF">KQX54_016477</name>
</gene>
<dbReference type="Proteomes" id="UP000826195">
    <property type="component" value="Unassembled WGS sequence"/>
</dbReference>
<dbReference type="EMBL" id="JAHXZJ010002982">
    <property type="protein sequence ID" value="KAH0535448.1"/>
    <property type="molecule type" value="Genomic_DNA"/>
</dbReference>
<name>A0AAV7HW88_COTGL</name>
<sequence length="70" mass="7816">MTLKVYKVPGEQTLFKDTTRVIQGHTEWRIADDDEDSDVAGSRLPVPGLDVVAAVDTRISRASMITENWL</sequence>